<sequence length="244" mass="27123">MNVAEEAARIEAELRALGDPVRAENEKRYLKSDFSHFGVPLPVLRKAALSAVRTRPGRTDLLALATALWAVTDDGRPVHETRMAAIELLVRRAEVLEAADLAFAERLIRASASWVYVDGLAEKVVGALVGRYPELARDLDAWVDDPYLWIRRTALLALLPGVRRGEADLARISGYGDRLVLETDFFIRKALGWVLREQSKKDAAWVRDWTAARVGVMSGVTLREAVRHLPEADAAALRAAHRSR</sequence>
<dbReference type="RefSeq" id="WP_194293470.1">
    <property type="nucleotide sequence ID" value="NZ_WEGH01000003.1"/>
</dbReference>
<gene>
    <name evidence="1" type="ORF">ACRB68_56400</name>
</gene>
<comment type="caution">
    <text evidence="1">The sequence shown here is derived from an EMBL/GenBank/DDBJ whole genome shotgun (WGS) entry which is preliminary data.</text>
</comment>
<evidence type="ECO:0000313" key="1">
    <source>
        <dbReference type="EMBL" id="MQY07539.1"/>
    </source>
</evidence>
<name>A0A7K0C273_9ACTN</name>
<dbReference type="InterPro" id="IPR014825">
    <property type="entry name" value="DNA_alkylation"/>
</dbReference>
<evidence type="ECO:0008006" key="3">
    <source>
        <dbReference type="Google" id="ProtNLM"/>
    </source>
</evidence>
<dbReference type="AlphaFoldDB" id="A0A7K0C273"/>
<dbReference type="PANTHER" id="PTHR34070:SF1">
    <property type="entry name" value="DNA ALKYLATION REPAIR PROTEIN"/>
    <property type="match status" value="1"/>
</dbReference>
<dbReference type="Proteomes" id="UP000487268">
    <property type="component" value="Unassembled WGS sequence"/>
</dbReference>
<dbReference type="PANTHER" id="PTHR34070">
    <property type="entry name" value="ARMADILLO-TYPE FOLD"/>
    <property type="match status" value="1"/>
</dbReference>
<organism evidence="1 2">
    <name type="scientific">Actinomadura macrotermitis</name>
    <dbReference type="NCBI Taxonomy" id="2585200"/>
    <lineage>
        <taxon>Bacteria</taxon>
        <taxon>Bacillati</taxon>
        <taxon>Actinomycetota</taxon>
        <taxon>Actinomycetes</taxon>
        <taxon>Streptosporangiales</taxon>
        <taxon>Thermomonosporaceae</taxon>
        <taxon>Actinomadura</taxon>
    </lineage>
</organism>
<dbReference type="Gene3D" id="1.25.10.90">
    <property type="match status" value="1"/>
</dbReference>
<proteinExistence type="predicted"/>
<evidence type="ECO:0000313" key="2">
    <source>
        <dbReference type="Proteomes" id="UP000487268"/>
    </source>
</evidence>
<keyword evidence="2" id="KW-1185">Reference proteome</keyword>
<dbReference type="InterPro" id="IPR016024">
    <property type="entry name" value="ARM-type_fold"/>
</dbReference>
<reference evidence="1 2" key="1">
    <citation type="submission" date="2019-10" db="EMBL/GenBank/DDBJ databases">
        <title>Actinomadura rubteroloni sp. nov. and Actinomadura macrotermitis sp. nov., isolated from the gut of fungus growing-termite Macrotermes natalensis.</title>
        <authorList>
            <person name="Benndorf R."/>
            <person name="Martin K."/>
            <person name="Kuefner M."/>
            <person name="De Beer W."/>
            <person name="Kaster A.-K."/>
            <person name="Vollmers J."/>
            <person name="Poulsen M."/>
            <person name="Beemelmanns C."/>
        </authorList>
    </citation>
    <scope>NUCLEOTIDE SEQUENCE [LARGE SCALE GENOMIC DNA]</scope>
    <source>
        <strain evidence="1 2">RB68</strain>
    </source>
</reference>
<dbReference type="SUPFAM" id="SSF48371">
    <property type="entry name" value="ARM repeat"/>
    <property type="match status" value="1"/>
</dbReference>
<dbReference type="EMBL" id="WEGH01000003">
    <property type="protein sequence ID" value="MQY07539.1"/>
    <property type="molecule type" value="Genomic_DNA"/>
</dbReference>
<protein>
    <recommendedName>
        <fullName evidence="3">DNA alkylation repair protein</fullName>
    </recommendedName>
</protein>
<dbReference type="Pfam" id="PF08713">
    <property type="entry name" value="DNA_alkylation"/>
    <property type="match status" value="1"/>
</dbReference>
<accession>A0A7K0C273</accession>